<dbReference type="PANTHER" id="PTHR47739:SF1">
    <property type="entry name" value="TRNA1(VAL) (ADENINE(37)-N6)-METHYLTRANSFERASE"/>
    <property type="match status" value="1"/>
</dbReference>
<feature type="domain" description="Methyltransferase small" evidence="1">
    <location>
        <begin position="34"/>
        <end position="135"/>
    </location>
</feature>
<dbReference type="InterPro" id="IPR029063">
    <property type="entry name" value="SAM-dependent_MTases_sf"/>
</dbReference>
<evidence type="ECO:0000313" key="3">
    <source>
        <dbReference type="Proteomes" id="UP000243819"/>
    </source>
</evidence>
<organism evidence="2 3">
    <name type="scientific">Anaerobranca gottschalkii DSM 13577</name>
    <dbReference type="NCBI Taxonomy" id="1120990"/>
    <lineage>
        <taxon>Bacteria</taxon>
        <taxon>Bacillati</taxon>
        <taxon>Bacillota</taxon>
        <taxon>Clostridia</taxon>
        <taxon>Eubacteriales</taxon>
        <taxon>Proteinivoracaceae</taxon>
        <taxon>Anaerobranca</taxon>
    </lineage>
</organism>
<dbReference type="Pfam" id="PF05175">
    <property type="entry name" value="MTS"/>
    <property type="match status" value="1"/>
</dbReference>
<dbReference type="AlphaFoldDB" id="A0A1I0BE30"/>
<dbReference type="RefSeq" id="WP_177159756.1">
    <property type="nucleotide sequence ID" value="NZ_FOIF01000038.1"/>
</dbReference>
<dbReference type="CDD" id="cd02440">
    <property type="entry name" value="AdoMet_MTases"/>
    <property type="match status" value="1"/>
</dbReference>
<proteinExistence type="predicted"/>
<dbReference type="Proteomes" id="UP000243819">
    <property type="component" value="Unassembled WGS sequence"/>
</dbReference>
<dbReference type="GO" id="GO:0008757">
    <property type="term" value="F:S-adenosylmethionine-dependent methyltransferase activity"/>
    <property type="evidence" value="ECO:0007669"/>
    <property type="project" value="UniProtKB-ARBA"/>
</dbReference>
<evidence type="ECO:0000259" key="1">
    <source>
        <dbReference type="Pfam" id="PF05175"/>
    </source>
</evidence>
<dbReference type="PROSITE" id="PS00092">
    <property type="entry name" value="N6_MTASE"/>
    <property type="match status" value="1"/>
</dbReference>
<keyword evidence="2" id="KW-0808">Transferase</keyword>
<dbReference type="InterPro" id="IPR007848">
    <property type="entry name" value="Small_mtfrase_dom"/>
</dbReference>
<dbReference type="PANTHER" id="PTHR47739">
    <property type="entry name" value="TRNA1(VAL) (ADENINE(37)-N6)-METHYLTRANSFERASE"/>
    <property type="match status" value="1"/>
</dbReference>
<reference evidence="3" key="1">
    <citation type="submission" date="2016-10" db="EMBL/GenBank/DDBJ databases">
        <authorList>
            <person name="Varghese N."/>
            <person name="Submissions S."/>
        </authorList>
    </citation>
    <scope>NUCLEOTIDE SEQUENCE [LARGE SCALE GENOMIC DNA]</scope>
    <source>
        <strain evidence="3">DSM 13577</strain>
    </source>
</reference>
<dbReference type="Gene3D" id="3.40.50.150">
    <property type="entry name" value="Vaccinia Virus protein VP39"/>
    <property type="match status" value="1"/>
</dbReference>
<dbReference type="GO" id="GO:0003676">
    <property type="term" value="F:nucleic acid binding"/>
    <property type="evidence" value="ECO:0007669"/>
    <property type="project" value="InterPro"/>
</dbReference>
<sequence length="244" mass="27173">MDVKLLPNERIDDLHRNGLKIIQNRKVFSFTMDSVLLSAFAGVTNNDRVVDLGTGTGVLPLLIAGRKKVKDVVGLEIQDLLVDMAQRSVLLNKLENIKIIKGDIKEAPAILGAENFDVVVSNPPYMKGQRGEINALTTKAIARHEILCNLEDVIVAGAKLVKYGGKVALVHKTERLVDICYYMRKYNVEPKRLRLVQPKKDKEANIVLIEGIKGAKPGLITLPSLIIYDETGKYTKEVEELYNK</sequence>
<dbReference type="GO" id="GO:0032259">
    <property type="term" value="P:methylation"/>
    <property type="evidence" value="ECO:0007669"/>
    <property type="project" value="UniProtKB-KW"/>
</dbReference>
<evidence type="ECO:0000313" key="2">
    <source>
        <dbReference type="EMBL" id="SET05163.1"/>
    </source>
</evidence>
<dbReference type="EMBL" id="FOIF01000038">
    <property type="protein sequence ID" value="SET05163.1"/>
    <property type="molecule type" value="Genomic_DNA"/>
</dbReference>
<accession>A0A1I0BE30</accession>
<keyword evidence="3" id="KW-1185">Reference proteome</keyword>
<gene>
    <name evidence="2" type="ORF">SAMN03080614_103811</name>
</gene>
<dbReference type="InterPro" id="IPR002052">
    <property type="entry name" value="DNA_methylase_N6_adenine_CS"/>
</dbReference>
<name>A0A1I0BE30_9FIRM</name>
<dbReference type="GO" id="GO:0008170">
    <property type="term" value="F:N-methyltransferase activity"/>
    <property type="evidence" value="ECO:0007669"/>
    <property type="project" value="UniProtKB-ARBA"/>
</dbReference>
<dbReference type="SUPFAM" id="SSF53335">
    <property type="entry name" value="S-adenosyl-L-methionine-dependent methyltransferases"/>
    <property type="match status" value="1"/>
</dbReference>
<dbReference type="STRING" id="1120990.SAMN03080614_103811"/>
<protein>
    <submittedName>
        <fullName evidence="2">Methyltransferase small domain-containing protein</fullName>
    </submittedName>
</protein>
<keyword evidence="2" id="KW-0489">Methyltransferase</keyword>
<dbReference type="InterPro" id="IPR050210">
    <property type="entry name" value="tRNA_Adenine-N(6)_MTase"/>
</dbReference>